<comment type="similarity">
    <text evidence="1">Belongs to the cycloisomerase 2 family.</text>
</comment>
<dbReference type="InterPro" id="IPR050282">
    <property type="entry name" value="Cycloisomerase_2"/>
</dbReference>
<dbReference type="GO" id="GO:0006006">
    <property type="term" value="P:glucose metabolic process"/>
    <property type="evidence" value="ECO:0007669"/>
    <property type="project" value="UniProtKB-KW"/>
</dbReference>
<name>A0A5M6DI69_9BACT</name>
<dbReference type="GO" id="GO:0017057">
    <property type="term" value="F:6-phosphogluconolactonase activity"/>
    <property type="evidence" value="ECO:0007669"/>
    <property type="project" value="TreeGrafter"/>
</dbReference>
<dbReference type="AlphaFoldDB" id="A0A5M6DI69"/>
<dbReference type="SUPFAM" id="SSF51004">
    <property type="entry name" value="C-terminal (heme d1) domain of cytochrome cd1-nitrite reductase"/>
    <property type="match status" value="1"/>
</dbReference>
<evidence type="ECO:0000313" key="4">
    <source>
        <dbReference type="Proteomes" id="UP000324479"/>
    </source>
</evidence>
<dbReference type="PANTHER" id="PTHR30344:SF1">
    <property type="entry name" value="6-PHOSPHOGLUCONOLACTONASE"/>
    <property type="match status" value="1"/>
</dbReference>
<dbReference type="InterPro" id="IPR011048">
    <property type="entry name" value="Haem_d1_sf"/>
</dbReference>
<dbReference type="InterPro" id="IPR015943">
    <property type="entry name" value="WD40/YVTN_repeat-like_dom_sf"/>
</dbReference>
<keyword evidence="4" id="KW-1185">Reference proteome</keyword>
<evidence type="ECO:0000256" key="1">
    <source>
        <dbReference type="ARBA" id="ARBA00005564"/>
    </source>
</evidence>
<proteinExistence type="inferred from homology"/>
<comment type="caution">
    <text evidence="3">The sequence shown here is derived from an EMBL/GenBank/DDBJ whole genome shotgun (WGS) entry which is preliminary data.</text>
</comment>
<accession>A0A5M6DI69</accession>
<evidence type="ECO:0000256" key="2">
    <source>
        <dbReference type="ARBA" id="ARBA00022526"/>
    </source>
</evidence>
<protein>
    <submittedName>
        <fullName evidence="3">Lactonase family protein</fullName>
    </submittedName>
</protein>
<gene>
    <name evidence="3" type="ORF">FYK55_01775</name>
</gene>
<keyword evidence="2" id="KW-0313">Glucose metabolism</keyword>
<dbReference type="InterPro" id="IPR019405">
    <property type="entry name" value="Lactonase_7-beta_prop"/>
</dbReference>
<organism evidence="3 4">
    <name type="scientific">Roseiconus nitratireducens</name>
    <dbReference type="NCBI Taxonomy" id="2605748"/>
    <lineage>
        <taxon>Bacteria</taxon>
        <taxon>Pseudomonadati</taxon>
        <taxon>Planctomycetota</taxon>
        <taxon>Planctomycetia</taxon>
        <taxon>Pirellulales</taxon>
        <taxon>Pirellulaceae</taxon>
        <taxon>Roseiconus</taxon>
    </lineage>
</organism>
<dbReference type="Pfam" id="PF10282">
    <property type="entry name" value="Lactonase"/>
    <property type="match status" value="1"/>
</dbReference>
<reference evidence="3 4" key="1">
    <citation type="submission" date="2019-08" db="EMBL/GenBank/DDBJ databases">
        <authorList>
            <person name="Dhanesh K."/>
            <person name="Kumar G."/>
            <person name="Sasikala C."/>
            <person name="Venkata Ramana C."/>
        </authorList>
    </citation>
    <scope>NUCLEOTIDE SEQUENCE [LARGE SCALE GENOMIC DNA]</scope>
    <source>
        <strain evidence="3 4">JC645</strain>
    </source>
</reference>
<sequence>MLESATPSTGVTVMRACLAPLLLLLCMVPKVGAETLVYVGTYTRGDTSSQGIYVATLDESDGSLSAPRLAATAENPSFLAIHPDGKTLYAVSEVSDGEGNSGALIAYSIHADGTLKELNTRRTGGGGACHVAVDPTGQCVAVANYGGGSCASFPIRQDGSLGPTASFHQHVGGSGVNPRRQSAPHAHSVNFNRTGTQAFVADLGMDQIRLYDVDPQSATLTPSSPPFVALPPGSGPRHFCLTPDEQIAFTNLEMTSQVAMLDYAPSEGTLSVGPILSTLPSDNAVEGNSTAECLVHPSQNVVYVSNRGHNSIAMFRYDEAPMSLTALGNQSTEGEIPRGFGITPSGNYLVVGNQRSETVVTLAIDPKTGQLSSTGHQIQIGSPVNVRFLQR</sequence>
<keyword evidence="2" id="KW-0119">Carbohydrate metabolism</keyword>
<dbReference type="PANTHER" id="PTHR30344">
    <property type="entry name" value="6-PHOSPHOGLUCONOLACTONASE-RELATED"/>
    <property type="match status" value="1"/>
</dbReference>
<dbReference type="GO" id="GO:0005829">
    <property type="term" value="C:cytosol"/>
    <property type="evidence" value="ECO:0007669"/>
    <property type="project" value="TreeGrafter"/>
</dbReference>
<dbReference type="EMBL" id="VWOX01000001">
    <property type="protein sequence ID" value="KAA5547163.1"/>
    <property type="molecule type" value="Genomic_DNA"/>
</dbReference>
<evidence type="ECO:0000313" key="3">
    <source>
        <dbReference type="EMBL" id="KAA5547163.1"/>
    </source>
</evidence>
<dbReference type="Proteomes" id="UP000324479">
    <property type="component" value="Unassembled WGS sequence"/>
</dbReference>
<dbReference type="Gene3D" id="2.130.10.10">
    <property type="entry name" value="YVTN repeat-like/Quinoprotein amine dehydrogenase"/>
    <property type="match status" value="1"/>
</dbReference>